<evidence type="ECO:0000313" key="3">
    <source>
        <dbReference type="EMBL" id="SDF28292.1"/>
    </source>
</evidence>
<evidence type="ECO:0008006" key="5">
    <source>
        <dbReference type="Google" id="ProtNLM"/>
    </source>
</evidence>
<protein>
    <recommendedName>
        <fullName evidence="5">Heavy-metal resistance</fullName>
    </recommendedName>
</protein>
<evidence type="ECO:0000256" key="2">
    <source>
        <dbReference type="SAM" id="Phobius"/>
    </source>
</evidence>
<keyword evidence="4" id="KW-1185">Reference proteome</keyword>
<organism evidence="3 4">
    <name type="scientific">Cellulophaga baltica</name>
    <dbReference type="NCBI Taxonomy" id="76594"/>
    <lineage>
        <taxon>Bacteria</taxon>
        <taxon>Pseudomonadati</taxon>
        <taxon>Bacteroidota</taxon>
        <taxon>Flavobacteriia</taxon>
        <taxon>Flavobacteriales</taxon>
        <taxon>Flavobacteriaceae</taxon>
        <taxon>Cellulophaga</taxon>
    </lineage>
</organism>
<sequence length="167" mass="19641">MNCNYLNYYTFLSRITFGFLYFFSVIQSKQMNFKLLFSVIVLFFSVIATNAQACILDIGSKNADTIKTIFQLNEEQTTALEVLRKDLKAEREDQELEVKKLYENHPQSTPAELLILAEKHKNLEDKMLETTVRYDQKLISVFNEKQYERYQLLCESANRTPIEKLVE</sequence>
<evidence type="ECO:0000313" key="4">
    <source>
        <dbReference type="Proteomes" id="UP000182114"/>
    </source>
</evidence>
<accession>A0A1G7JTP0</accession>
<dbReference type="Proteomes" id="UP000182114">
    <property type="component" value="Unassembled WGS sequence"/>
</dbReference>
<feature type="coiled-coil region" evidence="1">
    <location>
        <begin position="73"/>
        <end position="104"/>
    </location>
</feature>
<proteinExistence type="predicted"/>
<evidence type="ECO:0000256" key="1">
    <source>
        <dbReference type="SAM" id="Coils"/>
    </source>
</evidence>
<keyword evidence="2" id="KW-0472">Membrane</keyword>
<reference evidence="4" key="1">
    <citation type="submission" date="2016-10" db="EMBL/GenBank/DDBJ databases">
        <authorList>
            <person name="Varghese N."/>
            <person name="Submissions S."/>
        </authorList>
    </citation>
    <scope>NUCLEOTIDE SEQUENCE [LARGE SCALE GENOMIC DNA]</scope>
    <source>
        <strain evidence="4">DSM 24729</strain>
    </source>
</reference>
<feature type="transmembrane region" description="Helical" evidence="2">
    <location>
        <begin position="35"/>
        <end position="53"/>
    </location>
</feature>
<keyword evidence="2" id="KW-1133">Transmembrane helix</keyword>
<dbReference type="AlphaFoldDB" id="A0A1G7JTP0"/>
<gene>
    <name evidence="3" type="ORF">SAMN04487992_110102</name>
</gene>
<dbReference type="EMBL" id="FNBD01000010">
    <property type="protein sequence ID" value="SDF28292.1"/>
    <property type="molecule type" value="Genomic_DNA"/>
</dbReference>
<dbReference type="eggNOG" id="ENOG5030ZPK">
    <property type="taxonomic scope" value="Bacteria"/>
</dbReference>
<keyword evidence="2" id="KW-0812">Transmembrane</keyword>
<feature type="transmembrane region" description="Helical" evidence="2">
    <location>
        <begin position="6"/>
        <end position="23"/>
    </location>
</feature>
<keyword evidence="1" id="KW-0175">Coiled coil</keyword>
<name>A0A1G7JTP0_9FLAO</name>